<name>Q0SLK5_BORAP</name>
<dbReference type="Proteomes" id="UP000005216">
    <property type="component" value="Plasmid lp38"/>
</dbReference>
<dbReference type="HOGENOM" id="CLU_3115164_0_0_12"/>
<protein>
    <submittedName>
        <fullName evidence="1">Uncharacterized protein</fullName>
    </submittedName>
</protein>
<gene>
    <name evidence="1" type="ordered locus">BafPKo_J0018</name>
</gene>
<dbReference type="KEGG" id="baf:BAPKO_3017"/>
<sequence length="52" mass="6123">MALCNSQINLSFVYNNFSEKLKKAIAYKEFLNIKSRKIGKLLELIIFKNKQE</sequence>
<proteinExistence type="predicted"/>
<geneLocation type="plasmid" evidence="1 2">
    <name>lp38</name>
</geneLocation>
<dbReference type="KEGG" id="bafz:BafPKo_J0018"/>
<accession>Q0SLK5</accession>
<keyword evidence="2" id="KW-1185">Reference proteome</keyword>
<organism evidence="1 2">
    <name type="scientific">Borreliella afzelii (strain PKo)</name>
    <name type="common">Borrelia afzelii</name>
    <dbReference type="NCBI Taxonomy" id="390236"/>
    <lineage>
        <taxon>Bacteria</taxon>
        <taxon>Pseudomonadati</taxon>
        <taxon>Spirochaetota</taxon>
        <taxon>Spirochaetia</taxon>
        <taxon>Spirochaetales</taxon>
        <taxon>Borreliaceae</taxon>
        <taxon>Borreliella</taxon>
    </lineage>
</organism>
<dbReference type="AlphaFoldDB" id="Q0SLK5"/>
<evidence type="ECO:0000313" key="2">
    <source>
        <dbReference type="Proteomes" id="UP000005216"/>
    </source>
</evidence>
<reference evidence="1 2" key="1">
    <citation type="journal article" date="2011" name="J. Bacteriol.">
        <title>Whole-genome sequences of two Borrelia afzelii and two Borrelia garinii Lyme disease agent isolates.</title>
        <authorList>
            <person name="Casjens S.R."/>
            <person name="Mongodin E.F."/>
            <person name="Qiu W.-G."/>
            <person name="Dunn J.J."/>
            <person name="Luft B.J."/>
            <person name="Fraser-Liggett C.M."/>
            <person name="Schutzer S.E."/>
        </authorList>
    </citation>
    <scope>NUCLEOTIDE SEQUENCE [LARGE SCALE GENOMIC DNA]</scope>
    <source>
        <strain evidence="1 2">PKo</strain>
    </source>
</reference>
<dbReference type="EMBL" id="CP002949">
    <property type="protein sequence ID" value="AEL70599.1"/>
    <property type="molecule type" value="Genomic_DNA"/>
</dbReference>
<dbReference type="PATRIC" id="fig|390236.22.peg.1387"/>
<keyword evidence="1" id="KW-0614">Plasmid</keyword>
<evidence type="ECO:0000313" key="1">
    <source>
        <dbReference type="EMBL" id="AEL70599.1"/>
    </source>
</evidence>